<protein>
    <submittedName>
        <fullName evidence="1">Uncharacterized protein</fullName>
    </submittedName>
</protein>
<comment type="caution">
    <text evidence="1">The sequence shown here is derived from an EMBL/GenBank/DDBJ whole genome shotgun (WGS) entry which is preliminary data.</text>
</comment>
<name>A0A921LMQ6_9FIRM</name>
<reference evidence="1" key="2">
    <citation type="submission" date="2021-09" db="EMBL/GenBank/DDBJ databases">
        <authorList>
            <person name="Gilroy R."/>
        </authorList>
    </citation>
    <scope>NUCLEOTIDE SEQUENCE</scope>
    <source>
        <strain evidence="1">ChiBcec21-2208</strain>
    </source>
</reference>
<dbReference type="Proteomes" id="UP000782880">
    <property type="component" value="Unassembled WGS sequence"/>
</dbReference>
<reference evidence="1" key="1">
    <citation type="journal article" date="2021" name="PeerJ">
        <title>Extensive microbial diversity within the chicken gut microbiome revealed by metagenomics and culture.</title>
        <authorList>
            <person name="Gilroy R."/>
            <person name="Ravi A."/>
            <person name="Getino M."/>
            <person name="Pursley I."/>
            <person name="Horton D.L."/>
            <person name="Alikhan N.F."/>
            <person name="Baker D."/>
            <person name="Gharbi K."/>
            <person name="Hall N."/>
            <person name="Watson M."/>
            <person name="Adriaenssens E.M."/>
            <person name="Foster-Nyarko E."/>
            <person name="Jarju S."/>
            <person name="Secka A."/>
            <person name="Antonio M."/>
            <person name="Oren A."/>
            <person name="Chaudhuri R.R."/>
            <person name="La Ragione R."/>
            <person name="Hildebrand F."/>
            <person name="Pallen M.J."/>
        </authorList>
    </citation>
    <scope>NUCLEOTIDE SEQUENCE</scope>
    <source>
        <strain evidence="1">ChiBcec21-2208</strain>
    </source>
</reference>
<evidence type="ECO:0000313" key="1">
    <source>
        <dbReference type="EMBL" id="HJG27746.1"/>
    </source>
</evidence>
<sequence>MRHVFKATKMGWGKEKEGIYFDAKYYTKEEAMAEFKPFQGTTQKGYPYTGYEYDGQKYHDVSYVGEFEDNNMPHSDIELMDALIKSKK</sequence>
<dbReference type="AlphaFoldDB" id="A0A921LMQ6"/>
<dbReference type="EMBL" id="DYVE01000094">
    <property type="protein sequence ID" value="HJG27746.1"/>
    <property type="molecule type" value="Genomic_DNA"/>
</dbReference>
<accession>A0A921LMQ6</accession>
<gene>
    <name evidence="1" type="ORF">K8V20_03760</name>
</gene>
<evidence type="ECO:0000313" key="2">
    <source>
        <dbReference type="Proteomes" id="UP000782880"/>
    </source>
</evidence>
<proteinExistence type="predicted"/>
<organism evidence="1 2">
    <name type="scientific">Subdoligranulum variabile</name>
    <dbReference type="NCBI Taxonomy" id="214851"/>
    <lineage>
        <taxon>Bacteria</taxon>
        <taxon>Bacillati</taxon>
        <taxon>Bacillota</taxon>
        <taxon>Clostridia</taxon>
        <taxon>Eubacteriales</taxon>
        <taxon>Oscillospiraceae</taxon>
        <taxon>Subdoligranulum</taxon>
    </lineage>
</organism>